<gene>
    <name evidence="2" type="ORF">CLUMA_CG009081</name>
</gene>
<name>A0A1J1I5L3_9DIPT</name>
<evidence type="ECO:0000256" key="1">
    <source>
        <dbReference type="SAM" id="MobiDB-lite"/>
    </source>
</evidence>
<evidence type="ECO:0000313" key="3">
    <source>
        <dbReference type="Proteomes" id="UP000183832"/>
    </source>
</evidence>
<proteinExistence type="predicted"/>
<protein>
    <submittedName>
        <fullName evidence="2">CLUMA_CG009081, isoform A</fullName>
    </submittedName>
</protein>
<keyword evidence="3" id="KW-1185">Reference proteome</keyword>
<reference evidence="2 3" key="1">
    <citation type="submission" date="2015-04" db="EMBL/GenBank/DDBJ databases">
        <authorList>
            <person name="Syromyatnikov M.Y."/>
            <person name="Popov V.N."/>
        </authorList>
    </citation>
    <scope>NUCLEOTIDE SEQUENCE [LARGE SCALE GENOMIC DNA]</scope>
</reference>
<sequence>MKSPSTAPAPNARALARRMYRARMSEEKRKETNRRRSERRRQQQKKQLLEATFNLLVDSLLEESVETVLQGEQHQGTTLSISSLDSEQICLCKDHENFSFLVTAISKYLPGCDTTEDFLEIVTCDINDIKCMAGHCLDCNEPIVDILYLLISPDNINRKVKYKQLQEAHIELLVLHENTVGQLISIASEKASAGYKFHHYTNKVQQIAFENNRANSSVFEVFLHIDYASRYADEVTIFTAIVYAGENHLLLTLIADDATEDYCSTITFLKAVIKELKEKFPTVMEIKIVSADGNASHFKSKSNLGNLVYYQQDYEINTISWDFFALYHGKGEIDFVGNSIKNYVKEKADLQNVIIDSAEKFYTYAKDHEDISVIYVKREELVEDCEVLKARTFSFPNIEGLENLHHFEVVCGTTPYDMQLKCWPTSKCEEDFEIVIDYTLYEYDVLEESTNNKSVISAD</sequence>
<feature type="region of interest" description="Disordered" evidence="1">
    <location>
        <begin position="1"/>
        <end position="43"/>
    </location>
</feature>
<dbReference type="PANTHER" id="PTHR46601:SF1">
    <property type="entry name" value="ADF-H DOMAIN-CONTAINING PROTEIN"/>
    <property type="match status" value="1"/>
</dbReference>
<dbReference type="OrthoDB" id="10062343at2759"/>
<feature type="compositionally biased region" description="Basic residues" evidence="1">
    <location>
        <begin position="31"/>
        <end position="43"/>
    </location>
</feature>
<dbReference type="PANTHER" id="PTHR46601">
    <property type="entry name" value="ULP_PROTEASE DOMAIN-CONTAINING PROTEIN"/>
    <property type="match status" value="1"/>
</dbReference>
<dbReference type="EMBL" id="CVRI01000042">
    <property type="protein sequence ID" value="CRK95623.1"/>
    <property type="molecule type" value="Genomic_DNA"/>
</dbReference>
<dbReference type="Proteomes" id="UP000183832">
    <property type="component" value="Unassembled WGS sequence"/>
</dbReference>
<evidence type="ECO:0000313" key="2">
    <source>
        <dbReference type="EMBL" id="CRK95623.1"/>
    </source>
</evidence>
<dbReference type="AlphaFoldDB" id="A0A1J1I5L3"/>
<organism evidence="2 3">
    <name type="scientific">Clunio marinus</name>
    <dbReference type="NCBI Taxonomy" id="568069"/>
    <lineage>
        <taxon>Eukaryota</taxon>
        <taxon>Metazoa</taxon>
        <taxon>Ecdysozoa</taxon>
        <taxon>Arthropoda</taxon>
        <taxon>Hexapoda</taxon>
        <taxon>Insecta</taxon>
        <taxon>Pterygota</taxon>
        <taxon>Neoptera</taxon>
        <taxon>Endopterygota</taxon>
        <taxon>Diptera</taxon>
        <taxon>Nematocera</taxon>
        <taxon>Chironomoidea</taxon>
        <taxon>Chironomidae</taxon>
        <taxon>Clunio</taxon>
    </lineage>
</organism>
<accession>A0A1J1I5L3</accession>